<dbReference type="AlphaFoldDB" id="A0A7C9FPR5"/>
<dbReference type="EMBL" id="WHLY01000002">
    <property type="protein sequence ID" value="MPR33649.1"/>
    <property type="molecule type" value="Genomic_DNA"/>
</dbReference>
<organism evidence="2 3">
    <name type="scientific">Salmonirosea aquatica</name>
    <dbReference type="NCBI Taxonomy" id="2654236"/>
    <lineage>
        <taxon>Bacteria</taxon>
        <taxon>Pseudomonadati</taxon>
        <taxon>Bacteroidota</taxon>
        <taxon>Cytophagia</taxon>
        <taxon>Cytophagales</taxon>
        <taxon>Spirosomataceae</taxon>
        <taxon>Salmonirosea</taxon>
    </lineage>
</organism>
<evidence type="ECO:0000313" key="2">
    <source>
        <dbReference type="EMBL" id="MPR33649.1"/>
    </source>
</evidence>
<dbReference type="Pfam" id="PF13643">
    <property type="entry name" value="DUF4145"/>
    <property type="match status" value="1"/>
</dbReference>
<feature type="domain" description="DUF4145" evidence="1">
    <location>
        <begin position="76"/>
        <end position="163"/>
    </location>
</feature>
<accession>A0A7C9FPR5</accession>
<name>A0A7C9FPR5_9BACT</name>
<reference evidence="2 3" key="1">
    <citation type="submission" date="2019-10" db="EMBL/GenBank/DDBJ databases">
        <title>Draft Genome Sequence of Cytophagaceae sp. SJW1-29.</title>
        <authorList>
            <person name="Choi A."/>
        </authorList>
    </citation>
    <scope>NUCLEOTIDE SEQUENCE [LARGE SCALE GENOMIC DNA]</scope>
    <source>
        <strain evidence="2 3">SJW1-29</strain>
    </source>
</reference>
<comment type="caution">
    <text evidence="2">The sequence shown here is derived from an EMBL/GenBank/DDBJ whole genome shotgun (WGS) entry which is preliminary data.</text>
</comment>
<dbReference type="Proteomes" id="UP000479293">
    <property type="component" value="Unassembled WGS sequence"/>
</dbReference>
<gene>
    <name evidence="2" type="ORF">GBK04_09780</name>
</gene>
<evidence type="ECO:0000313" key="3">
    <source>
        <dbReference type="Proteomes" id="UP000479293"/>
    </source>
</evidence>
<protein>
    <submittedName>
        <fullName evidence="2">DUF4145 domain-containing protein</fullName>
    </submittedName>
</protein>
<proteinExistence type="predicted"/>
<sequence length="194" mass="22697">MTFSGVLNCKSCHEFVAISGTGTIEDFEYYDQFTGEYDRERFEIFTPAFFYPPLPIFKIPEKCPPLIKDEIILSFALFWVDLSSCANKIRTAIEILLTQEKVKRSVIKNKKRRRLNLHDRIVEYQKKNSQIAEYLLAIKWIGNTGSHVGTLSQTDILDAYELLDFSLRKLYDNNEQTLNKMIKEINKRKGTRKK</sequence>
<dbReference type="InterPro" id="IPR025285">
    <property type="entry name" value="DUF4145"/>
</dbReference>
<evidence type="ECO:0000259" key="1">
    <source>
        <dbReference type="Pfam" id="PF13643"/>
    </source>
</evidence>
<keyword evidence="3" id="KW-1185">Reference proteome</keyword>